<evidence type="ECO:0000313" key="2">
    <source>
        <dbReference type="EMBL" id="GLC58803.1"/>
    </source>
</evidence>
<sequence>MAATQPEVQAQATPCMATKQDTDTWMEAATTYVHSSGAVAAVPQERDPSAAAAATAPAFWFKSGLTGAGSRRKATGGKARKRPQQERTQLDQGPAGPEAPKRKQQIEHLSEEERAERNKRQRKKALEARTRNMEERKAQQAAKEATAQLTAMLATGSQAKPSDGSQIPSRKLQVAGADSSTVKRQTPHPARSCPTRPAAAEPSAPRASIKAGGRGGRTVPPAPSREQPGTRGPLSTSTQPRPQPNCRTRTPPLQLWGACITISARPGWRQPVWWRPGYGSSGGNRRRRKAPSSSNSSRQHCHRQTACG</sequence>
<feature type="compositionally biased region" description="Basic residues" evidence="1">
    <location>
        <begin position="299"/>
        <end position="308"/>
    </location>
</feature>
<accession>A0A9W6BVG5</accession>
<feature type="compositionally biased region" description="Polar residues" evidence="1">
    <location>
        <begin position="233"/>
        <end position="248"/>
    </location>
</feature>
<dbReference type="AlphaFoldDB" id="A0A9W6BVG5"/>
<dbReference type="EMBL" id="BRXU01000024">
    <property type="protein sequence ID" value="GLC58803.1"/>
    <property type="molecule type" value="Genomic_DNA"/>
</dbReference>
<dbReference type="Proteomes" id="UP001165080">
    <property type="component" value="Unassembled WGS sequence"/>
</dbReference>
<protein>
    <submittedName>
        <fullName evidence="2">Uncharacterized protein</fullName>
    </submittedName>
</protein>
<organism evidence="2 3">
    <name type="scientific">Pleodorina starrii</name>
    <dbReference type="NCBI Taxonomy" id="330485"/>
    <lineage>
        <taxon>Eukaryota</taxon>
        <taxon>Viridiplantae</taxon>
        <taxon>Chlorophyta</taxon>
        <taxon>core chlorophytes</taxon>
        <taxon>Chlorophyceae</taxon>
        <taxon>CS clade</taxon>
        <taxon>Chlamydomonadales</taxon>
        <taxon>Volvocaceae</taxon>
        <taxon>Pleodorina</taxon>
    </lineage>
</organism>
<evidence type="ECO:0000256" key="1">
    <source>
        <dbReference type="SAM" id="MobiDB-lite"/>
    </source>
</evidence>
<proteinExistence type="predicted"/>
<feature type="compositionally biased region" description="Low complexity" evidence="1">
    <location>
        <begin position="194"/>
        <end position="208"/>
    </location>
</feature>
<evidence type="ECO:0000313" key="3">
    <source>
        <dbReference type="Proteomes" id="UP001165080"/>
    </source>
</evidence>
<comment type="caution">
    <text evidence="2">The sequence shown here is derived from an EMBL/GenBank/DDBJ whole genome shotgun (WGS) entry which is preliminary data.</text>
</comment>
<feature type="region of interest" description="Disordered" evidence="1">
    <location>
        <begin position="270"/>
        <end position="308"/>
    </location>
</feature>
<feature type="compositionally biased region" description="Basic residues" evidence="1">
    <location>
        <begin position="70"/>
        <end position="82"/>
    </location>
</feature>
<keyword evidence="3" id="KW-1185">Reference proteome</keyword>
<feature type="compositionally biased region" description="Polar residues" evidence="1">
    <location>
        <begin position="155"/>
        <end position="168"/>
    </location>
</feature>
<feature type="compositionally biased region" description="Basic and acidic residues" evidence="1">
    <location>
        <begin position="99"/>
        <end position="138"/>
    </location>
</feature>
<reference evidence="2 3" key="1">
    <citation type="journal article" date="2023" name="Commun. Biol.">
        <title>Reorganization of the ancestral sex-determining regions during the evolution of trioecy in Pleodorina starrii.</title>
        <authorList>
            <person name="Takahashi K."/>
            <person name="Suzuki S."/>
            <person name="Kawai-Toyooka H."/>
            <person name="Yamamoto K."/>
            <person name="Hamaji T."/>
            <person name="Ootsuki R."/>
            <person name="Yamaguchi H."/>
            <person name="Kawachi M."/>
            <person name="Higashiyama T."/>
            <person name="Nozaki H."/>
        </authorList>
    </citation>
    <scope>NUCLEOTIDE SEQUENCE [LARGE SCALE GENOMIC DNA]</scope>
    <source>
        <strain evidence="2 3">NIES-4479</strain>
    </source>
</reference>
<feature type="compositionally biased region" description="Low complexity" evidence="1">
    <location>
        <begin position="139"/>
        <end position="151"/>
    </location>
</feature>
<name>A0A9W6BVG5_9CHLO</name>
<feature type="region of interest" description="Disordered" evidence="1">
    <location>
        <begin position="62"/>
        <end position="255"/>
    </location>
</feature>
<gene>
    <name evidence="2" type="primary">PLESTBF000674</name>
    <name evidence="2" type="ORF">PLESTB_001402700</name>
</gene>